<dbReference type="InterPro" id="IPR000700">
    <property type="entry name" value="PAS-assoc_C"/>
</dbReference>
<dbReference type="CDD" id="cd00130">
    <property type="entry name" value="PAS"/>
    <property type="match status" value="1"/>
</dbReference>
<dbReference type="Pfam" id="PF13426">
    <property type="entry name" value="PAS_9"/>
    <property type="match status" value="1"/>
</dbReference>
<evidence type="ECO:0000256" key="9">
    <source>
        <dbReference type="SAM" id="Coils"/>
    </source>
</evidence>
<feature type="coiled-coil region" evidence="9">
    <location>
        <begin position="29"/>
        <end position="63"/>
    </location>
</feature>
<dbReference type="SMART" id="SM00388">
    <property type="entry name" value="HisKA"/>
    <property type="match status" value="1"/>
</dbReference>
<keyword evidence="8" id="KW-0902">Two-component regulatory system</keyword>
<dbReference type="Proteomes" id="UP000034954">
    <property type="component" value="Unassembled WGS sequence"/>
</dbReference>
<dbReference type="PROSITE" id="PS50113">
    <property type="entry name" value="PAC"/>
    <property type="match status" value="1"/>
</dbReference>
<dbReference type="SUPFAM" id="SSF55785">
    <property type="entry name" value="PYP-like sensor domain (PAS domain)"/>
    <property type="match status" value="1"/>
</dbReference>
<keyword evidence="7" id="KW-0067">ATP-binding</keyword>
<keyword evidence="9" id="KW-0175">Coiled coil</keyword>
<dbReference type="PROSITE" id="PS50109">
    <property type="entry name" value="HIS_KIN"/>
    <property type="match status" value="1"/>
</dbReference>
<dbReference type="NCBIfam" id="TIGR00229">
    <property type="entry name" value="sensory_box"/>
    <property type="match status" value="1"/>
</dbReference>
<dbReference type="Gene3D" id="3.30.450.20">
    <property type="entry name" value="PAS domain"/>
    <property type="match status" value="1"/>
</dbReference>
<dbReference type="SMART" id="SM00387">
    <property type="entry name" value="HATPase_c"/>
    <property type="match status" value="1"/>
</dbReference>
<dbReference type="CDD" id="cd00082">
    <property type="entry name" value="HisKA"/>
    <property type="match status" value="1"/>
</dbReference>
<dbReference type="InterPro" id="IPR035965">
    <property type="entry name" value="PAS-like_dom_sf"/>
</dbReference>
<dbReference type="SUPFAM" id="SSF55874">
    <property type="entry name" value="ATPase domain of HSP90 chaperone/DNA topoisomerase II/histidine kinase"/>
    <property type="match status" value="1"/>
</dbReference>
<dbReference type="AlphaFoldDB" id="A0A0M2UQA7"/>
<evidence type="ECO:0000259" key="12">
    <source>
        <dbReference type="PROSITE" id="PS50113"/>
    </source>
</evidence>
<dbReference type="PROSITE" id="PS50112">
    <property type="entry name" value="PAS"/>
    <property type="match status" value="1"/>
</dbReference>
<dbReference type="InterPro" id="IPR003661">
    <property type="entry name" value="HisK_dim/P_dom"/>
</dbReference>
<keyword evidence="14" id="KW-1185">Reference proteome</keyword>
<dbReference type="GO" id="GO:0000155">
    <property type="term" value="F:phosphorelay sensor kinase activity"/>
    <property type="evidence" value="ECO:0007669"/>
    <property type="project" value="InterPro"/>
</dbReference>
<evidence type="ECO:0000256" key="6">
    <source>
        <dbReference type="ARBA" id="ARBA00022777"/>
    </source>
</evidence>
<organism evidence="13 14">
    <name type="scientific">Candidatus Brocadia fulgida</name>
    <dbReference type="NCBI Taxonomy" id="380242"/>
    <lineage>
        <taxon>Bacteria</taxon>
        <taxon>Pseudomonadati</taxon>
        <taxon>Planctomycetota</taxon>
        <taxon>Candidatus Brocadiia</taxon>
        <taxon>Candidatus Brocadiales</taxon>
        <taxon>Candidatus Brocadiaceae</taxon>
        <taxon>Candidatus Brocadia</taxon>
    </lineage>
</organism>
<accession>A0A0M2UQA7</accession>
<dbReference type="PRINTS" id="PR00344">
    <property type="entry name" value="BCTRLSENSOR"/>
</dbReference>
<dbReference type="SUPFAM" id="SSF47384">
    <property type="entry name" value="Homodimeric domain of signal transducing histidine kinase"/>
    <property type="match status" value="1"/>
</dbReference>
<dbReference type="InterPro" id="IPR004358">
    <property type="entry name" value="Sig_transdc_His_kin-like_C"/>
</dbReference>
<evidence type="ECO:0000313" key="14">
    <source>
        <dbReference type="Proteomes" id="UP000034954"/>
    </source>
</evidence>
<dbReference type="Pfam" id="PF02518">
    <property type="entry name" value="HATPase_c"/>
    <property type="match status" value="1"/>
</dbReference>
<dbReference type="CDD" id="cd00075">
    <property type="entry name" value="HATPase"/>
    <property type="match status" value="1"/>
</dbReference>
<evidence type="ECO:0000259" key="10">
    <source>
        <dbReference type="PROSITE" id="PS50109"/>
    </source>
</evidence>
<gene>
    <name evidence="13" type="primary">atoS</name>
    <name evidence="13" type="ORF">BROFUL_03000</name>
</gene>
<sequence length="440" mass="49188">MTETTSLNPMALKCDTELATAFHLFNQYTQRLEESYNQLQRRVKEIDREMALANARLKDKVQELDSLTKYLNNLLSSIHSGVIAVNMEGKVSTVNTATEKILKLPKLDFVGKKVEEIFKNSDGSTSLLQVALEKKKDCIDVERKIVTSQGVTKLIESSVSLIKDANENTVGAVEIFRDLSEIRELEKRLRNADKLAAIGAMAASVAHEIRNPLNGIEGFSALLSRDFDDSDPRKKLVNNIIQGTKNLNKTITELLVFARPLRMNLKNSKISEILNKTLFFVAEDIKQKSVQNINIRKEYSCNVDGLTCDPEKLQQAFLNLCLNALQSMPHGGSLSVFTRSYEVDGFEGVQVGIRDTGIGIKKEVIHKIFDPFFTTKQEGTGLGLAIVSKIVDAHNGKISVESQENIGTTFYVHLPTKSAYEIDTFGSTWENNEYLVSQYL</sequence>
<evidence type="ECO:0000259" key="11">
    <source>
        <dbReference type="PROSITE" id="PS50112"/>
    </source>
</evidence>
<protein>
    <recommendedName>
        <fullName evidence="2">histidine kinase</fullName>
        <ecNumber evidence="2">2.7.13.3</ecNumber>
    </recommendedName>
</protein>
<dbReference type="GO" id="GO:0005524">
    <property type="term" value="F:ATP binding"/>
    <property type="evidence" value="ECO:0007669"/>
    <property type="project" value="UniProtKB-KW"/>
</dbReference>
<dbReference type="Pfam" id="PF00512">
    <property type="entry name" value="HisKA"/>
    <property type="match status" value="1"/>
</dbReference>
<dbReference type="InterPro" id="IPR000014">
    <property type="entry name" value="PAS"/>
</dbReference>
<dbReference type="Gene3D" id="1.10.287.130">
    <property type="match status" value="1"/>
</dbReference>
<reference evidence="13 14" key="1">
    <citation type="journal article" date="2013" name="BMC Microbiol.">
        <title>Identification of the type II cytochrome c maturation pathway in anammox bacteria by comparative genomics.</title>
        <authorList>
            <person name="Ferousi C."/>
            <person name="Speth D.R."/>
            <person name="Reimann J."/>
            <person name="Op den Camp H.J."/>
            <person name="Allen J.W."/>
            <person name="Keltjens J.T."/>
            <person name="Jetten M.S."/>
        </authorList>
    </citation>
    <scope>NUCLEOTIDE SEQUENCE [LARGE SCALE GENOMIC DNA]</scope>
    <source>
        <strain evidence="13">RU1</strain>
    </source>
</reference>
<dbReference type="PANTHER" id="PTHR43065:SF10">
    <property type="entry name" value="PEROXIDE STRESS-ACTIVATED HISTIDINE KINASE MAK3"/>
    <property type="match status" value="1"/>
</dbReference>
<keyword evidence="4 13" id="KW-0808">Transferase</keyword>
<evidence type="ECO:0000256" key="5">
    <source>
        <dbReference type="ARBA" id="ARBA00022741"/>
    </source>
</evidence>
<keyword evidence="5" id="KW-0547">Nucleotide-binding</keyword>
<dbReference type="InterPro" id="IPR003594">
    <property type="entry name" value="HATPase_dom"/>
</dbReference>
<dbReference type="Gene3D" id="3.30.565.10">
    <property type="entry name" value="Histidine kinase-like ATPase, C-terminal domain"/>
    <property type="match status" value="1"/>
</dbReference>
<keyword evidence="3" id="KW-0597">Phosphoprotein</keyword>
<comment type="catalytic activity">
    <reaction evidence="1">
        <text>ATP + protein L-histidine = ADP + protein N-phospho-L-histidine.</text>
        <dbReference type="EC" id="2.7.13.3"/>
    </reaction>
</comment>
<evidence type="ECO:0000256" key="8">
    <source>
        <dbReference type="ARBA" id="ARBA00023012"/>
    </source>
</evidence>
<feature type="domain" description="Histidine kinase" evidence="10">
    <location>
        <begin position="204"/>
        <end position="418"/>
    </location>
</feature>
<evidence type="ECO:0000256" key="1">
    <source>
        <dbReference type="ARBA" id="ARBA00000085"/>
    </source>
</evidence>
<dbReference type="InterPro" id="IPR005467">
    <property type="entry name" value="His_kinase_dom"/>
</dbReference>
<comment type="caution">
    <text evidence="13">The sequence shown here is derived from an EMBL/GenBank/DDBJ whole genome shotgun (WGS) entry which is preliminary data.</text>
</comment>
<evidence type="ECO:0000313" key="13">
    <source>
        <dbReference type="EMBL" id="KKO18273.1"/>
    </source>
</evidence>
<dbReference type="EMBL" id="LAQJ01000282">
    <property type="protein sequence ID" value="KKO18273.1"/>
    <property type="molecule type" value="Genomic_DNA"/>
</dbReference>
<dbReference type="SMART" id="SM00091">
    <property type="entry name" value="PAS"/>
    <property type="match status" value="1"/>
</dbReference>
<proteinExistence type="predicted"/>
<dbReference type="InterPro" id="IPR036097">
    <property type="entry name" value="HisK_dim/P_sf"/>
</dbReference>
<feature type="domain" description="PAS" evidence="11">
    <location>
        <begin position="67"/>
        <end position="122"/>
    </location>
</feature>
<feature type="domain" description="PAC" evidence="12">
    <location>
        <begin position="139"/>
        <end position="191"/>
    </location>
</feature>
<evidence type="ECO:0000256" key="3">
    <source>
        <dbReference type="ARBA" id="ARBA00022553"/>
    </source>
</evidence>
<evidence type="ECO:0000256" key="4">
    <source>
        <dbReference type="ARBA" id="ARBA00022679"/>
    </source>
</evidence>
<evidence type="ECO:0000256" key="7">
    <source>
        <dbReference type="ARBA" id="ARBA00022840"/>
    </source>
</evidence>
<dbReference type="PANTHER" id="PTHR43065">
    <property type="entry name" value="SENSOR HISTIDINE KINASE"/>
    <property type="match status" value="1"/>
</dbReference>
<name>A0A0M2UQA7_9BACT</name>
<keyword evidence="6 13" id="KW-0418">Kinase</keyword>
<dbReference type="EC" id="2.7.13.3" evidence="2"/>
<evidence type="ECO:0000256" key="2">
    <source>
        <dbReference type="ARBA" id="ARBA00012438"/>
    </source>
</evidence>
<dbReference type="InterPro" id="IPR036890">
    <property type="entry name" value="HATPase_C_sf"/>
</dbReference>